<dbReference type="FunFam" id="3.40.50.1000:FF:000168">
    <property type="entry name" value="D,D-heptose 1,7-bisphosphate phosphatase"/>
    <property type="match status" value="1"/>
</dbReference>
<dbReference type="PIRSF" id="PIRSF004682">
    <property type="entry name" value="GmhB"/>
    <property type="match status" value="1"/>
</dbReference>
<accession>A0A3B0WV15</accession>
<dbReference type="InterPro" id="IPR006549">
    <property type="entry name" value="HAD-SF_hydro_IIIA"/>
</dbReference>
<keyword evidence="10" id="KW-0460">Magnesium</keyword>
<dbReference type="NCBIfam" id="TIGR01656">
    <property type="entry name" value="Histidinol-ppas"/>
    <property type="match status" value="1"/>
</dbReference>
<dbReference type="PANTHER" id="PTHR42891">
    <property type="entry name" value="D-GLYCERO-BETA-D-MANNO-HEPTOSE-1,7-BISPHOSPHATE 7-PHOSPHATASE"/>
    <property type="match status" value="1"/>
</dbReference>
<evidence type="ECO:0000256" key="8">
    <source>
        <dbReference type="ARBA" id="ARBA00022801"/>
    </source>
</evidence>
<dbReference type="InterPro" id="IPR004446">
    <property type="entry name" value="Heptose_bisP_phosphatase"/>
</dbReference>
<dbReference type="CDD" id="cd07503">
    <property type="entry name" value="HAD_HisB-N"/>
    <property type="match status" value="1"/>
</dbReference>
<dbReference type="SUPFAM" id="SSF56784">
    <property type="entry name" value="HAD-like"/>
    <property type="match status" value="1"/>
</dbReference>
<protein>
    <recommendedName>
        <fullName evidence="12">D,D-heptose 1,7-bisphosphate phosphatase</fullName>
    </recommendedName>
</protein>
<dbReference type="Gene3D" id="3.40.50.1000">
    <property type="entry name" value="HAD superfamily/HAD-like"/>
    <property type="match status" value="1"/>
</dbReference>
<evidence type="ECO:0000256" key="3">
    <source>
        <dbReference type="ARBA" id="ARBA00004496"/>
    </source>
</evidence>
<gene>
    <name evidence="13" type="ORF">MNBD_GAMMA05-1941</name>
</gene>
<dbReference type="Pfam" id="PF13242">
    <property type="entry name" value="Hydrolase_like"/>
    <property type="match status" value="1"/>
</dbReference>
<keyword evidence="6" id="KW-0963">Cytoplasm</keyword>
<evidence type="ECO:0000256" key="4">
    <source>
        <dbReference type="ARBA" id="ARBA00005628"/>
    </source>
</evidence>
<evidence type="ECO:0000256" key="9">
    <source>
        <dbReference type="ARBA" id="ARBA00022833"/>
    </source>
</evidence>
<keyword evidence="11" id="KW-0119">Carbohydrate metabolism</keyword>
<comment type="subunit">
    <text evidence="5">Monomer.</text>
</comment>
<dbReference type="InterPro" id="IPR023214">
    <property type="entry name" value="HAD_sf"/>
</dbReference>
<dbReference type="NCBIfam" id="TIGR01662">
    <property type="entry name" value="HAD-SF-IIIA"/>
    <property type="match status" value="1"/>
</dbReference>
<name>A0A3B0WV15_9ZZZZ</name>
<evidence type="ECO:0000256" key="7">
    <source>
        <dbReference type="ARBA" id="ARBA00022723"/>
    </source>
</evidence>
<keyword evidence="9" id="KW-0862">Zinc</keyword>
<evidence type="ECO:0000256" key="2">
    <source>
        <dbReference type="ARBA" id="ARBA00001947"/>
    </source>
</evidence>
<proteinExistence type="inferred from homology"/>
<evidence type="ECO:0000256" key="1">
    <source>
        <dbReference type="ARBA" id="ARBA00001946"/>
    </source>
</evidence>
<dbReference type="PANTHER" id="PTHR42891:SF1">
    <property type="entry name" value="D-GLYCERO-BETA-D-MANNO-HEPTOSE-1,7-BISPHOSPHATE 7-PHOSPHATASE"/>
    <property type="match status" value="1"/>
</dbReference>
<comment type="similarity">
    <text evidence="4">Belongs to the GmhB family.</text>
</comment>
<evidence type="ECO:0000256" key="6">
    <source>
        <dbReference type="ARBA" id="ARBA00022490"/>
    </source>
</evidence>
<keyword evidence="7" id="KW-0479">Metal-binding</keyword>
<organism evidence="13">
    <name type="scientific">hydrothermal vent metagenome</name>
    <dbReference type="NCBI Taxonomy" id="652676"/>
    <lineage>
        <taxon>unclassified sequences</taxon>
        <taxon>metagenomes</taxon>
        <taxon>ecological metagenomes</taxon>
    </lineage>
</organism>
<dbReference type="InterPro" id="IPR006543">
    <property type="entry name" value="Histidinol-phos"/>
</dbReference>
<dbReference type="InterPro" id="IPR036412">
    <property type="entry name" value="HAD-like_sf"/>
</dbReference>
<comment type="cofactor">
    <cofactor evidence="2">
        <name>Zn(2+)</name>
        <dbReference type="ChEBI" id="CHEBI:29105"/>
    </cofactor>
</comment>
<evidence type="ECO:0000256" key="5">
    <source>
        <dbReference type="ARBA" id="ARBA00011245"/>
    </source>
</evidence>
<evidence type="ECO:0000256" key="10">
    <source>
        <dbReference type="ARBA" id="ARBA00022842"/>
    </source>
</evidence>
<evidence type="ECO:0000313" key="13">
    <source>
        <dbReference type="EMBL" id="VAW53029.1"/>
    </source>
</evidence>
<evidence type="ECO:0000256" key="12">
    <source>
        <dbReference type="ARBA" id="ARBA00031828"/>
    </source>
</evidence>
<dbReference type="GO" id="GO:0016791">
    <property type="term" value="F:phosphatase activity"/>
    <property type="evidence" value="ECO:0007669"/>
    <property type="project" value="InterPro"/>
</dbReference>
<dbReference type="GO" id="GO:0005975">
    <property type="term" value="P:carbohydrate metabolic process"/>
    <property type="evidence" value="ECO:0007669"/>
    <property type="project" value="InterPro"/>
</dbReference>
<dbReference type="GO" id="GO:0046872">
    <property type="term" value="F:metal ion binding"/>
    <property type="evidence" value="ECO:0007669"/>
    <property type="project" value="UniProtKB-KW"/>
</dbReference>
<sequence length="181" mass="19635">MKVIVLDRDGVINHDSDAYIKSAEEWNPIEGSLEAISRLNHGGYTVVIASNQSGLARGYFDIETLATMHKKMDAMLAKVGGRIDAVFYCPHGPNDACDCRKPKPGMLLEIGQRFNVPLKDVIFIGDSVSDLKAASNAHAKAILVRTGKGVKAEKILVAECKQKERVPVYDDLAAAVTAILQ</sequence>
<comment type="cofactor">
    <cofactor evidence="1">
        <name>Mg(2+)</name>
        <dbReference type="ChEBI" id="CHEBI:18420"/>
    </cofactor>
</comment>
<keyword evidence="8 13" id="KW-0378">Hydrolase</keyword>
<evidence type="ECO:0000256" key="11">
    <source>
        <dbReference type="ARBA" id="ARBA00023277"/>
    </source>
</evidence>
<reference evidence="13" key="1">
    <citation type="submission" date="2018-06" db="EMBL/GenBank/DDBJ databases">
        <authorList>
            <person name="Zhirakovskaya E."/>
        </authorList>
    </citation>
    <scope>NUCLEOTIDE SEQUENCE</scope>
</reference>
<dbReference type="NCBIfam" id="NF006506">
    <property type="entry name" value="PRK08942.1"/>
    <property type="match status" value="1"/>
</dbReference>
<dbReference type="EMBL" id="UOFE01000031">
    <property type="protein sequence ID" value="VAW53029.1"/>
    <property type="molecule type" value="Genomic_DNA"/>
</dbReference>
<dbReference type="GO" id="GO:0005737">
    <property type="term" value="C:cytoplasm"/>
    <property type="evidence" value="ECO:0007669"/>
    <property type="project" value="UniProtKB-SubCell"/>
</dbReference>
<comment type="subcellular location">
    <subcellularLocation>
        <location evidence="3">Cytoplasm</location>
    </subcellularLocation>
</comment>
<dbReference type="AlphaFoldDB" id="A0A3B0WV15"/>